<feature type="transmembrane region" description="Helical" evidence="1">
    <location>
        <begin position="41"/>
        <end position="61"/>
    </location>
</feature>
<keyword evidence="3" id="KW-1185">Reference proteome</keyword>
<proteinExistence type="predicted"/>
<evidence type="ECO:0000256" key="1">
    <source>
        <dbReference type="SAM" id="Phobius"/>
    </source>
</evidence>
<evidence type="ECO:0000313" key="3">
    <source>
        <dbReference type="Proteomes" id="UP001382455"/>
    </source>
</evidence>
<sequence length="94" mass="10345">MEVILIAFSFITVIIAMSCYFKSNQCAESIRFDSNSPIGLYWLLAVVSSALALFTAVTALGVYEGTLAWLSIHTLILVPVLLFSPFKLSQDKPQ</sequence>
<keyword evidence="1" id="KW-0812">Transmembrane</keyword>
<name>A0ABU8ESW6_9GAMM</name>
<dbReference type="Proteomes" id="UP001382455">
    <property type="component" value="Unassembled WGS sequence"/>
</dbReference>
<gene>
    <name evidence="2" type="ORF">WAE96_10290</name>
</gene>
<feature type="transmembrane region" description="Helical" evidence="1">
    <location>
        <begin position="67"/>
        <end position="86"/>
    </location>
</feature>
<dbReference type="RefSeq" id="WP_010561697.1">
    <property type="nucleotide sequence ID" value="NZ_CP023398.1"/>
</dbReference>
<feature type="transmembrane region" description="Helical" evidence="1">
    <location>
        <begin position="6"/>
        <end position="21"/>
    </location>
</feature>
<evidence type="ECO:0008006" key="4">
    <source>
        <dbReference type="Google" id="ProtNLM"/>
    </source>
</evidence>
<reference evidence="2 3" key="1">
    <citation type="submission" date="2023-12" db="EMBL/GenBank/DDBJ databases">
        <title>Friends and Foes: Symbiotic and Algicidal bacterial influence on Karenia brevis blooms.</title>
        <authorList>
            <person name="Fei C."/>
            <person name="Mohamed A.R."/>
            <person name="Booker A."/>
            <person name="Arshad M."/>
            <person name="Klass S."/>
            <person name="Ahn S."/>
            <person name="Gilbert P.M."/>
            <person name="Heil C.A."/>
            <person name="Martinez J.M."/>
            <person name="Amin S.A."/>
        </authorList>
    </citation>
    <scope>NUCLEOTIDE SEQUENCE [LARGE SCALE GENOMIC DNA]</scope>
    <source>
        <strain evidence="2 3">CE15</strain>
    </source>
</reference>
<comment type="caution">
    <text evidence="2">The sequence shown here is derived from an EMBL/GenBank/DDBJ whole genome shotgun (WGS) entry which is preliminary data.</text>
</comment>
<keyword evidence="1" id="KW-1133">Transmembrane helix</keyword>
<evidence type="ECO:0000313" key="2">
    <source>
        <dbReference type="EMBL" id="MEI4550052.1"/>
    </source>
</evidence>
<protein>
    <recommendedName>
        <fullName evidence="4">DUF3325 domain-containing protein</fullName>
    </recommendedName>
</protein>
<accession>A0ABU8ESW6</accession>
<dbReference type="EMBL" id="JBAWKS010000001">
    <property type="protein sequence ID" value="MEI4550052.1"/>
    <property type="molecule type" value="Genomic_DNA"/>
</dbReference>
<organism evidence="2 3">
    <name type="scientific">Pseudoalteromonas spongiae</name>
    <dbReference type="NCBI Taxonomy" id="298657"/>
    <lineage>
        <taxon>Bacteria</taxon>
        <taxon>Pseudomonadati</taxon>
        <taxon>Pseudomonadota</taxon>
        <taxon>Gammaproteobacteria</taxon>
        <taxon>Alteromonadales</taxon>
        <taxon>Pseudoalteromonadaceae</taxon>
        <taxon>Pseudoalteromonas</taxon>
    </lineage>
</organism>
<keyword evidence="1" id="KW-0472">Membrane</keyword>